<protein>
    <recommendedName>
        <fullName evidence="1">PAS fold-4 domain-containing protein</fullName>
    </recommendedName>
</protein>
<organism evidence="2 3">
    <name type="scientific">Desulfohalobium retbaense (strain ATCC 49708 / DSM 5692 / JCM 16813 / HR100)</name>
    <dbReference type="NCBI Taxonomy" id="485915"/>
    <lineage>
        <taxon>Bacteria</taxon>
        <taxon>Pseudomonadati</taxon>
        <taxon>Thermodesulfobacteriota</taxon>
        <taxon>Desulfovibrionia</taxon>
        <taxon>Desulfovibrionales</taxon>
        <taxon>Desulfohalobiaceae</taxon>
        <taxon>Desulfohalobium</taxon>
    </lineage>
</organism>
<dbReference type="InterPro" id="IPR035965">
    <property type="entry name" value="PAS-like_dom_sf"/>
</dbReference>
<name>C8X3Z1_DESRD</name>
<dbReference type="SUPFAM" id="SSF55785">
    <property type="entry name" value="PYP-like sensor domain (PAS domain)"/>
    <property type="match status" value="1"/>
</dbReference>
<sequence length="117" mass="12514">MDTAIDFETIVQKVAQVAIVLDAELTIVWANAKAAEVAGCDPVGQKCYAVYQDRQTPCEGCHTLETFATGKSIPNTSTVTEADGSQRFFDGFTTVVGRDADGTIRYVAEVAGEVPHL</sequence>
<dbReference type="HOGENOM" id="CLU_2081017_0_0_7"/>
<dbReference type="KEGG" id="drt:Dret_1854"/>
<dbReference type="RefSeq" id="WP_015752281.1">
    <property type="nucleotide sequence ID" value="NC_013223.1"/>
</dbReference>
<dbReference type="AlphaFoldDB" id="C8X3Z1"/>
<gene>
    <name evidence="2" type="ordered locus">Dret_1854</name>
</gene>
<keyword evidence="3" id="KW-1185">Reference proteome</keyword>
<dbReference type="eggNOG" id="COG2202">
    <property type="taxonomic scope" value="Bacteria"/>
</dbReference>
<dbReference type="Gene3D" id="3.30.450.20">
    <property type="entry name" value="PAS domain"/>
    <property type="match status" value="1"/>
</dbReference>
<proteinExistence type="predicted"/>
<evidence type="ECO:0000259" key="1">
    <source>
        <dbReference type="Pfam" id="PF08448"/>
    </source>
</evidence>
<evidence type="ECO:0000313" key="2">
    <source>
        <dbReference type="EMBL" id="ACV69138.1"/>
    </source>
</evidence>
<dbReference type="STRING" id="485915.Dret_1854"/>
<dbReference type="Pfam" id="PF08448">
    <property type="entry name" value="PAS_4"/>
    <property type="match status" value="1"/>
</dbReference>
<reference evidence="3" key="1">
    <citation type="submission" date="2009-09" db="EMBL/GenBank/DDBJ databases">
        <title>The complete chromosome of Desulfohalobium retbaense DSM 5692.</title>
        <authorList>
            <consortium name="US DOE Joint Genome Institute (JGI-PGF)"/>
            <person name="Lucas S."/>
            <person name="Copeland A."/>
            <person name="Lapidus A."/>
            <person name="Glavina del Rio T."/>
            <person name="Dalin E."/>
            <person name="Tice H."/>
            <person name="Bruce D."/>
            <person name="Goodwin L."/>
            <person name="Pitluck S."/>
            <person name="Kyrpides N."/>
            <person name="Mavromatis K."/>
            <person name="Ivanova N."/>
            <person name="Mikhailova N."/>
            <person name="Munk A.C."/>
            <person name="Brettin T."/>
            <person name="Detter J.C."/>
            <person name="Han C."/>
            <person name="Tapia R."/>
            <person name="Larimer F."/>
            <person name="Land M."/>
            <person name="Hauser L."/>
            <person name="Markowitz V."/>
            <person name="Cheng J.-F."/>
            <person name="Hugenholtz P."/>
            <person name="Woyke T."/>
            <person name="Wu D."/>
            <person name="Spring S."/>
            <person name="Klenk H.-P."/>
            <person name="Eisen J.A."/>
        </authorList>
    </citation>
    <scope>NUCLEOTIDE SEQUENCE [LARGE SCALE GENOMIC DNA]</scope>
    <source>
        <strain evidence="3">DSM 5692</strain>
    </source>
</reference>
<dbReference type="Proteomes" id="UP000001052">
    <property type="component" value="Chromosome"/>
</dbReference>
<dbReference type="InterPro" id="IPR013656">
    <property type="entry name" value="PAS_4"/>
</dbReference>
<dbReference type="EMBL" id="CP001734">
    <property type="protein sequence ID" value="ACV69138.1"/>
    <property type="molecule type" value="Genomic_DNA"/>
</dbReference>
<evidence type="ECO:0000313" key="3">
    <source>
        <dbReference type="Proteomes" id="UP000001052"/>
    </source>
</evidence>
<feature type="domain" description="PAS fold-4" evidence="1">
    <location>
        <begin position="14"/>
        <end position="111"/>
    </location>
</feature>
<reference evidence="2 3" key="2">
    <citation type="journal article" date="2010" name="Stand. Genomic Sci.">
        <title>Complete genome sequence of Desulfohalobium retbaense type strain (HR(100)).</title>
        <authorList>
            <person name="Spring S."/>
            <person name="Nolan M."/>
            <person name="Lapidus A."/>
            <person name="Glavina Del Rio T."/>
            <person name="Copeland A."/>
            <person name="Tice H."/>
            <person name="Cheng J.F."/>
            <person name="Lucas S."/>
            <person name="Land M."/>
            <person name="Chen F."/>
            <person name="Bruce D."/>
            <person name="Goodwin L."/>
            <person name="Pitluck S."/>
            <person name="Ivanova N."/>
            <person name="Mavromatis K."/>
            <person name="Mikhailova N."/>
            <person name="Pati A."/>
            <person name="Chen A."/>
            <person name="Palaniappan K."/>
            <person name="Hauser L."/>
            <person name="Chang Y.J."/>
            <person name="Jeffries C.D."/>
            <person name="Munk C."/>
            <person name="Kiss H."/>
            <person name="Chain P."/>
            <person name="Han C."/>
            <person name="Brettin T."/>
            <person name="Detter J.C."/>
            <person name="Schuler E."/>
            <person name="Goker M."/>
            <person name="Rohde M."/>
            <person name="Bristow J."/>
            <person name="Eisen J.A."/>
            <person name="Markowitz V."/>
            <person name="Hugenholtz P."/>
            <person name="Kyrpides N.C."/>
            <person name="Klenk H.P."/>
        </authorList>
    </citation>
    <scope>NUCLEOTIDE SEQUENCE [LARGE SCALE GENOMIC DNA]</scope>
    <source>
        <strain evidence="2 3">DSM 5692</strain>
    </source>
</reference>
<accession>C8X3Z1</accession>